<reference evidence="2 3" key="1">
    <citation type="submission" date="2023-04" db="EMBL/GenBank/DDBJ databases">
        <title>A long-awaited taxogenomic arrangement of the family Halomonadaceae.</title>
        <authorList>
            <person name="De La Haba R."/>
            <person name="Chuvochina M."/>
            <person name="Wittouck S."/>
            <person name="Arahal D.R."/>
            <person name="Sanchez-Porro C."/>
            <person name="Hugenholtz P."/>
            <person name="Ventosa A."/>
        </authorList>
    </citation>
    <scope>NUCLEOTIDE SEQUENCE [LARGE SCALE GENOMIC DNA]</scope>
    <source>
        <strain evidence="2 3">DSM 21020</strain>
    </source>
</reference>
<comment type="caution">
    <text evidence="2">The sequence shown here is derived from an EMBL/GenBank/DDBJ whole genome shotgun (WGS) entry which is preliminary data.</text>
</comment>
<keyword evidence="1" id="KW-1133">Transmembrane helix</keyword>
<name>A0ABU1H2A3_9GAMM</name>
<keyword evidence="1" id="KW-0472">Membrane</keyword>
<evidence type="ECO:0000313" key="3">
    <source>
        <dbReference type="Proteomes" id="UP001254564"/>
    </source>
</evidence>
<sequence length="72" mass="7871">MPHDSRHSAGQDSHHHARLIALILLAVLLFCPPLLVVVDRLPGVASLVLYLFGAWALVIGLGAWLMERSAKH</sequence>
<keyword evidence="1" id="KW-0812">Transmembrane</keyword>
<feature type="transmembrane region" description="Helical" evidence="1">
    <location>
        <begin position="44"/>
        <end position="66"/>
    </location>
</feature>
<protein>
    <submittedName>
        <fullName evidence="2">Uncharacterized protein</fullName>
    </submittedName>
</protein>
<accession>A0ABU1H2A3</accession>
<dbReference type="Proteomes" id="UP001254564">
    <property type="component" value="Unassembled WGS sequence"/>
</dbReference>
<evidence type="ECO:0000313" key="2">
    <source>
        <dbReference type="EMBL" id="MDR5898424.1"/>
    </source>
</evidence>
<proteinExistence type="predicted"/>
<gene>
    <name evidence="2" type="ORF">QC823_05415</name>
</gene>
<keyword evidence="3" id="KW-1185">Reference proteome</keyword>
<dbReference type="EMBL" id="JARWAN010000006">
    <property type="protein sequence ID" value="MDR5898424.1"/>
    <property type="molecule type" value="Genomic_DNA"/>
</dbReference>
<feature type="transmembrane region" description="Helical" evidence="1">
    <location>
        <begin position="20"/>
        <end position="38"/>
    </location>
</feature>
<organism evidence="2 3">
    <name type="scientific">Vreelandella vilamensis</name>
    <dbReference type="NCBI Taxonomy" id="531309"/>
    <lineage>
        <taxon>Bacteria</taxon>
        <taxon>Pseudomonadati</taxon>
        <taxon>Pseudomonadota</taxon>
        <taxon>Gammaproteobacteria</taxon>
        <taxon>Oceanospirillales</taxon>
        <taxon>Halomonadaceae</taxon>
        <taxon>Vreelandella</taxon>
    </lineage>
</organism>
<evidence type="ECO:0000256" key="1">
    <source>
        <dbReference type="SAM" id="Phobius"/>
    </source>
</evidence>